<evidence type="ECO:0000256" key="2">
    <source>
        <dbReference type="ARBA" id="ARBA00009843"/>
    </source>
</evidence>
<name>A0A1Q5ZZS8_9SPHI</name>
<dbReference type="GO" id="GO:0005886">
    <property type="term" value="C:plasma membrane"/>
    <property type="evidence" value="ECO:0007669"/>
    <property type="project" value="UniProtKB-SubCell"/>
</dbReference>
<feature type="transmembrane region" description="Helical" evidence="8">
    <location>
        <begin position="214"/>
        <end position="234"/>
    </location>
</feature>
<keyword evidence="6 8" id="KW-1133">Transmembrane helix</keyword>
<gene>
    <name evidence="10" type="ORF">RG47T_2732</name>
</gene>
<dbReference type="PANTHER" id="PTHR43302:SF5">
    <property type="entry name" value="TRANSPORTER ARSB-RELATED"/>
    <property type="match status" value="1"/>
</dbReference>
<dbReference type="EMBL" id="MPPL01000001">
    <property type="protein sequence ID" value="OKS87273.1"/>
    <property type="molecule type" value="Genomic_DNA"/>
</dbReference>
<sequence length="413" mass="43736">MNTLIWIISFLAIAGVIIRPFKVTEAVYAVTGAVLLLIFRLITAQEAFSGISKGLDVYLFLTGMMLLAETAREEKLFDWLAAHATLMAKGSSGKLFLLIYLVGVVVTTFLSNDAAAVVLTPAVAAAVKAAKVEKPLPYLLICAFIANAASFVLPISNPANLVIYGSHMPPLLHWLGQYLIPSVCAITVTYFMLRFTQRNCFKDKIKTDINLPNLSNGGKTALIGIGATAIILLVSSALNIQLGLPTAITGILTSAIVLIKARKSPLIIIKGVSWAVLPLVAGLFVIVEALNKTGMIQSLTALLNHNIAQSVTGAAWLSGSAIAVACNLMNNLPAGLIAGNVLQSGHTPEMVKSSVLIGVDLGPNLSITGSLATILWLVALRRENQEVSAWTFLKLGTVIMTTALIAALASLWI</sequence>
<feature type="domain" description="Citrate transporter-like" evidence="9">
    <location>
        <begin position="17"/>
        <end position="339"/>
    </location>
</feature>
<accession>A0A1Q5ZZS8</accession>
<feature type="transmembrane region" description="Helical" evidence="8">
    <location>
        <begin position="361"/>
        <end position="380"/>
    </location>
</feature>
<feature type="transmembrane region" description="Helical" evidence="8">
    <location>
        <begin position="240"/>
        <end position="259"/>
    </location>
</feature>
<keyword evidence="3" id="KW-0813">Transport</keyword>
<comment type="caution">
    <text evidence="10">The sequence shown here is derived from an EMBL/GenBank/DDBJ whole genome shotgun (WGS) entry which is preliminary data.</text>
</comment>
<feature type="transmembrane region" description="Helical" evidence="8">
    <location>
        <begin position="392"/>
        <end position="412"/>
    </location>
</feature>
<feature type="transmembrane region" description="Helical" evidence="8">
    <location>
        <begin position="26"/>
        <end position="43"/>
    </location>
</feature>
<dbReference type="PANTHER" id="PTHR43302">
    <property type="entry name" value="TRANSPORTER ARSB-RELATED"/>
    <property type="match status" value="1"/>
</dbReference>
<proteinExistence type="inferred from homology"/>
<dbReference type="STRING" id="1302689.RG47T_2732"/>
<dbReference type="AlphaFoldDB" id="A0A1Q5ZZS8"/>
<dbReference type="Proteomes" id="UP000186720">
    <property type="component" value="Unassembled WGS sequence"/>
</dbReference>
<keyword evidence="4" id="KW-1003">Cell membrane</keyword>
<comment type="similarity">
    <text evidence="2">Belongs to the CitM (TC 2.A.11) transporter family.</text>
</comment>
<feature type="transmembrane region" description="Helical" evidence="8">
    <location>
        <begin position="271"/>
        <end position="290"/>
    </location>
</feature>
<organism evidence="10 11">
    <name type="scientific">Mucilaginibacter polytrichastri</name>
    <dbReference type="NCBI Taxonomy" id="1302689"/>
    <lineage>
        <taxon>Bacteria</taxon>
        <taxon>Pseudomonadati</taxon>
        <taxon>Bacteroidota</taxon>
        <taxon>Sphingobacteriia</taxon>
        <taxon>Sphingobacteriales</taxon>
        <taxon>Sphingobacteriaceae</taxon>
        <taxon>Mucilaginibacter</taxon>
    </lineage>
</organism>
<dbReference type="InterPro" id="IPR004680">
    <property type="entry name" value="Cit_transptr-like_dom"/>
</dbReference>
<reference evidence="10 11" key="1">
    <citation type="submission" date="2016-11" db="EMBL/GenBank/DDBJ databases">
        <title>Whole Genome Sequencing of Mucilaginibacter polytrichastri RG4-7(T) isolated from the moss sample.</title>
        <authorList>
            <person name="Li Y."/>
        </authorList>
    </citation>
    <scope>NUCLEOTIDE SEQUENCE [LARGE SCALE GENOMIC DNA]</scope>
    <source>
        <strain evidence="10 11">RG4-7</strain>
    </source>
</reference>
<feature type="transmembrane region" description="Helical" evidence="8">
    <location>
        <begin position="95"/>
        <end position="124"/>
    </location>
</feature>
<evidence type="ECO:0000256" key="5">
    <source>
        <dbReference type="ARBA" id="ARBA00022692"/>
    </source>
</evidence>
<keyword evidence="7 8" id="KW-0472">Membrane</keyword>
<protein>
    <recommendedName>
        <fullName evidence="9">Citrate transporter-like domain-containing protein</fullName>
    </recommendedName>
</protein>
<keyword evidence="5 8" id="KW-0812">Transmembrane</keyword>
<evidence type="ECO:0000256" key="1">
    <source>
        <dbReference type="ARBA" id="ARBA00004651"/>
    </source>
</evidence>
<evidence type="ECO:0000256" key="3">
    <source>
        <dbReference type="ARBA" id="ARBA00022448"/>
    </source>
</evidence>
<feature type="transmembrane region" description="Helical" evidence="8">
    <location>
        <begin position="136"/>
        <end position="155"/>
    </location>
</feature>
<evidence type="ECO:0000256" key="4">
    <source>
        <dbReference type="ARBA" id="ARBA00022475"/>
    </source>
</evidence>
<evidence type="ECO:0000313" key="10">
    <source>
        <dbReference type="EMBL" id="OKS87273.1"/>
    </source>
</evidence>
<evidence type="ECO:0000259" key="9">
    <source>
        <dbReference type="Pfam" id="PF03600"/>
    </source>
</evidence>
<dbReference type="Pfam" id="PF03600">
    <property type="entry name" value="CitMHS"/>
    <property type="match status" value="1"/>
</dbReference>
<dbReference type="InterPro" id="IPR000802">
    <property type="entry name" value="Arsenical_pump_ArsB"/>
</dbReference>
<evidence type="ECO:0000256" key="8">
    <source>
        <dbReference type="SAM" id="Phobius"/>
    </source>
</evidence>
<evidence type="ECO:0000256" key="6">
    <source>
        <dbReference type="ARBA" id="ARBA00022989"/>
    </source>
</evidence>
<dbReference type="RefSeq" id="WP_091690982.1">
    <property type="nucleotide sequence ID" value="NZ_FPAM01000015.1"/>
</dbReference>
<feature type="transmembrane region" description="Helical" evidence="8">
    <location>
        <begin position="175"/>
        <end position="193"/>
    </location>
</feature>
<dbReference type="OrthoDB" id="9774335at2"/>
<dbReference type="PRINTS" id="PR00758">
    <property type="entry name" value="ARSENICPUMP"/>
</dbReference>
<dbReference type="CDD" id="cd01118">
    <property type="entry name" value="ArsB_permease"/>
    <property type="match status" value="1"/>
</dbReference>
<evidence type="ECO:0000256" key="7">
    <source>
        <dbReference type="ARBA" id="ARBA00023136"/>
    </source>
</evidence>
<comment type="subcellular location">
    <subcellularLocation>
        <location evidence="1">Cell membrane</location>
        <topology evidence="1">Multi-pass membrane protein</topology>
    </subcellularLocation>
</comment>
<keyword evidence="11" id="KW-1185">Reference proteome</keyword>
<evidence type="ECO:0000313" key="11">
    <source>
        <dbReference type="Proteomes" id="UP000186720"/>
    </source>
</evidence>
<dbReference type="GO" id="GO:0015105">
    <property type="term" value="F:arsenite transmembrane transporter activity"/>
    <property type="evidence" value="ECO:0007669"/>
    <property type="project" value="InterPro"/>
</dbReference>